<keyword evidence="3" id="KW-1185">Reference proteome</keyword>
<protein>
    <submittedName>
        <fullName evidence="2">Uncharacterized protein</fullName>
    </submittedName>
</protein>
<organism evidence="2 3">
    <name type="scientific">Mucor saturninus</name>
    <dbReference type="NCBI Taxonomy" id="64648"/>
    <lineage>
        <taxon>Eukaryota</taxon>
        <taxon>Fungi</taxon>
        <taxon>Fungi incertae sedis</taxon>
        <taxon>Mucoromycota</taxon>
        <taxon>Mucoromycotina</taxon>
        <taxon>Mucoromycetes</taxon>
        <taxon>Mucorales</taxon>
        <taxon>Mucorineae</taxon>
        <taxon>Mucoraceae</taxon>
        <taxon>Mucor</taxon>
    </lineage>
</organism>
<evidence type="ECO:0000256" key="1">
    <source>
        <dbReference type="SAM" id="MobiDB-lite"/>
    </source>
</evidence>
<accession>A0A8H7VCZ8</accession>
<reference evidence="2" key="1">
    <citation type="submission" date="2020-12" db="EMBL/GenBank/DDBJ databases">
        <title>Metabolic potential, ecology and presence of endohyphal bacteria is reflected in genomic diversity of Mucoromycotina.</title>
        <authorList>
            <person name="Muszewska A."/>
            <person name="Okrasinska A."/>
            <person name="Steczkiewicz K."/>
            <person name="Drgas O."/>
            <person name="Orlowska M."/>
            <person name="Perlinska-Lenart U."/>
            <person name="Aleksandrzak-Piekarczyk T."/>
            <person name="Szatraj K."/>
            <person name="Zielenkiewicz U."/>
            <person name="Pilsyk S."/>
            <person name="Malc E."/>
            <person name="Mieczkowski P."/>
            <person name="Kruszewska J.S."/>
            <person name="Biernat P."/>
            <person name="Pawlowska J."/>
        </authorList>
    </citation>
    <scope>NUCLEOTIDE SEQUENCE</scope>
    <source>
        <strain evidence="2">WA0000017839</strain>
    </source>
</reference>
<evidence type="ECO:0000313" key="3">
    <source>
        <dbReference type="Proteomes" id="UP000603453"/>
    </source>
</evidence>
<gene>
    <name evidence="2" type="ORF">INT47_004660</name>
</gene>
<name>A0A8H7VCZ8_9FUNG</name>
<dbReference type="Proteomes" id="UP000603453">
    <property type="component" value="Unassembled WGS sequence"/>
</dbReference>
<feature type="region of interest" description="Disordered" evidence="1">
    <location>
        <begin position="61"/>
        <end position="87"/>
    </location>
</feature>
<sequence length="125" mass="14013">MSSQTDSDQSFVPFNTIRVPEEYPTVSSAVPTVLTLVQFTGISIGIGAHMNAAQPAQSACNYQCPPQPEPSQSTSIRKEARDVRRLTESQYRLDKDSFNRQRISRSMENTKLKQGDILYTKQNSI</sequence>
<evidence type="ECO:0000313" key="2">
    <source>
        <dbReference type="EMBL" id="KAG2211973.1"/>
    </source>
</evidence>
<dbReference type="EMBL" id="JAEPRD010000007">
    <property type="protein sequence ID" value="KAG2211973.1"/>
    <property type="molecule type" value="Genomic_DNA"/>
</dbReference>
<proteinExistence type="predicted"/>
<comment type="caution">
    <text evidence="2">The sequence shown here is derived from an EMBL/GenBank/DDBJ whole genome shotgun (WGS) entry which is preliminary data.</text>
</comment>
<feature type="compositionally biased region" description="Basic and acidic residues" evidence="1">
    <location>
        <begin position="76"/>
        <end position="87"/>
    </location>
</feature>
<dbReference type="AlphaFoldDB" id="A0A8H7VCZ8"/>